<organism evidence="2">
    <name type="scientific">marine sediment metagenome</name>
    <dbReference type="NCBI Taxonomy" id="412755"/>
    <lineage>
        <taxon>unclassified sequences</taxon>
        <taxon>metagenomes</taxon>
        <taxon>ecological metagenomes</taxon>
    </lineage>
</organism>
<proteinExistence type="predicted"/>
<gene>
    <name evidence="2" type="ORF">S06H3_56509</name>
</gene>
<dbReference type="InterPro" id="IPR002716">
    <property type="entry name" value="PIN_dom"/>
</dbReference>
<protein>
    <recommendedName>
        <fullName evidence="1">PIN domain-containing protein</fullName>
    </recommendedName>
</protein>
<name>X1PB56_9ZZZZ</name>
<comment type="caution">
    <text evidence="2">The sequence shown here is derived from an EMBL/GenBank/DDBJ whole genome shotgun (WGS) entry which is preliminary data.</text>
</comment>
<dbReference type="Gene3D" id="3.40.50.1010">
    <property type="entry name" value="5'-nuclease"/>
    <property type="match status" value="1"/>
</dbReference>
<dbReference type="AlphaFoldDB" id="X1PB56"/>
<reference evidence="2" key="1">
    <citation type="journal article" date="2014" name="Front. Microbiol.">
        <title>High frequency of phylogenetically diverse reductive dehalogenase-homologous genes in deep subseafloor sedimentary metagenomes.</title>
        <authorList>
            <person name="Kawai M."/>
            <person name="Futagami T."/>
            <person name="Toyoda A."/>
            <person name="Takaki Y."/>
            <person name="Nishi S."/>
            <person name="Hori S."/>
            <person name="Arai W."/>
            <person name="Tsubouchi T."/>
            <person name="Morono Y."/>
            <person name="Uchiyama I."/>
            <person name="Ito T."/>
            <person name="Fujiyama A."/>
            <person name="Inagaki F."/>
            <person name="Takami H."/>
        </authorList>
    </citation>
    <scope>NUCLEOTIDE SEQUENCE</scope>
    <source>
        <strain evidence="2">Expedition CK06-06</strain>
    </source>
</reference>
<feature type="domain" description="PIN" evidence="1">
    <location>
        <begin position="2"/>
        <end position="111"/>
    </location>
</feature>
<dbReference type="InterPro" id="IPR029060">
    <property type="entry name" value="PIN-like_dom_sf"/>
</dbReference>
<evidence type="ECO:0000313" key="2">
    <source>
        <dbReference type="EMBL" id="GAI53068.1"/>
    </source>
</evidence>
<accession>X1PB56</accession>
<dbReference type="Pfam" id="PF01850">
    <property type="entry name" value="PIN"/>
    <property type="match status" value="1"/>
</dbReference>
<dbReference type="EMBL" id="BARV01036353">
    <property type="protein sequence ID" value="GAI53068.1"/>
    <property type="molecule type" value="Genomic_DNA"/>
</dbReference>
<dbReference type="SUPFAM" id="SSF88723">
    <property type="entry name" value="PIN domain-like"/>
    <property type="match status" value="1"/>
</dbReference>
<evidence type="ECO:0000259" key="1">
    <source>
        <dbReference type="Pfam" id="PF01850"/>
    </source>
</evidence>
<sequence length="119" mass="13050">MVLVDTSIWVSHLRKGNARLKTLLEKAEVVSHPFIIGELACGNIANRTEILSSLHALPAAVVAKHEEVLRLIESHHLMGRGLGLIDVHLLASALLTRVPLWTVDKRLRAASAKLNIAYP</sequence>